<dbReference type="InterPro" id="IPR038716">
    <property type="entry name" value="P1/P2_N_sf"/>
</dbReference>
<dbReference type="SMR" id="A0A6P4F5J3"/>
<dbReference type="GO" id="GO:0002181">
    <property type="term" value="P:cytoplasmic translation"/>
    <property type="evidence" value="ECO:0007669"/>
    <property type="project" value="TreeGrafter"/>
</dbReference>
<dbReference type="HAMAP" id="MF_01478">
    <property type="entry name" value="Ribosomal_L12_arch"/>
    <property type="match status" value="1"/>
</dbReference>
<dbReference type="PANTHER" id="PTHR45696">
    <property type="entry name" value="60S ACIDIC RIBOSOMAL PROTEIN P1"/>
    <property type="match status" value="1"/>
</dbReference>
<reference evidence="9" key="1">
    <citation type="journal article" date="2021" name="Elife">
        <title>Highly contiguous assemblies of 101 drosophilid genomes.</title>
        <authorList>
            <person name="Kim B.Y."/>
            <person name="Wang J.R."/>
            <person name="Miller D.E."/>
            <person name="Barmina O."/>
            <person name="Delaney E."/>
            <person name="Thompson A."/>
            <person name="Comeault A.A."/>
            <person name="Peede D."/>
            <person name="D'Agostino E.R."/>
            <person name="Pelaez J."/>
            <person name="Aguilar J.M."/>
            <person name="Haji D."/>
            <person name="Matsunaga T."/>
            <person name="Armstrong E.E."/>
            <person name="Zych M."/>
            <person name="Ogawa Y."/>
            <person name="Stamenkovic-Radak M."/>
            <person name="Jelic M."/>
            <person name="Veselinovic M.S."/>
            <person name="Tanaskovic M."/>
            <person name="Eric P."/>
            <person name="Gao J.J."/>
            <person name="Katoh T.K."/>
            <person name="Toda M.J."/>
            <person name="Watabe H."/>
            <person name="Watada M."/>
            <person name="Davis J.S."/>
            <person name="Moyle L.C."/>
            <person name="Manoli G."/>
            <person name="Bertolini E."/>
            <person name="Kostal V."/>
            <person name="Hawley R.S."/>
            <person name="Takahashi A."/>
            <person name="Jones C.D."/>
            <person name="Price D.K."/>
            <person name="Whiteman N."/>
            <person name="Kopp A."/>
            <person name="Matute D.R."/>
            <person name="Petrov D.A."/>
        </authorList>
    </citation>
    <scope>NUCLEOTIDE SEQUENCE [LARGE SCALE GENOMIC DNA]</scope>
</reference>
<dbReference type="Gene3D" id="1.10.10.1410">
    <property type="match status" value="1"/>
</dbReference>
<dbReference type="GO" id="GO:0003735">
    <property type="term" value="F:structural constituent of ribosome"/>
    <property type="evidence" value="ECO:0007669"/>
    <property type="project" value="InterPro"/>
</dbReference>
<dbReference type="CTD" id="6176"/>
<protein>
    <recommendedName>
        <fullName evidence="5">Large ribosomal subunit protein P1</fullName>
    </recommendedName>
    <alternativeName>
        <fullName evidence="6">60S acidic ribosomal protein P1</fullName>
    </alternativeName>
</protein>
<reference evidence="8" key="3">
    <citation type="submission" date="2025-05" db="UniProtKB">
        <authorList>
            <consortium name="EnsemblMetazoa"/>
        </authorList>
    </citation>
    <scope>IDENTIFICATION</scope>
</reference>
<evidence type="ECO:0000313" key="8">
    <source>
        <dbReference type="EnsemblMetazoa" id="XP_016985700.1"/>
    </source>
</evidence>
<accession>A0A6P4F5J3</accession>
<dbReference type="GO" id="GO:0006414">
    <property type="term" value="P:translational elongation"/>
    <property type="evidence" value="ECO:0007669"/>
    <property type="project" value="InterPro"/>
</dbReference>
<feature type="region of interest" description="Disordered" evidence="7">
    <location>
        <begin position="80"/>
        <end position="112"/>
    </location>
</feature>
<evidence type="ECO:0000313" key="9">
    <source>
        <dbReference type="Proteomes" id="UP001652680"/>
    </source>
</evidence>
<dbReference type="FunFam" id="1.10.10.1410:FF:000001">
    <property type="entry name" value="60S acidic ribosomal protein P1"/>
    <property type="match status" value="1"/>
</dbReference>
<keyword evidence="4" id="KW-0687">Ribonucleoprotein</keyword>
<dbReference type="PANTHER" id="PTHR45696:SF10">
    <property type="entry name" value="LARGE RIBOSOMAL SUBUNIT PROTEIN P1"/>
    <property type="match status" value="1"/>
</dbReference>
<evidence type="ECO:0000256" key="4">
    <source>
        <dbReference type="ARBA" id="ARBA00023274"/>
    </source>
</evidence>
<gene>
    <name evidence="10" type="primary">LOC108049136</name>
    <name evidence="8" type="synonym">108049136</name>
</gene>
<comment type="function">
    <text evidence="1">Plays an important role in the elongation step of protein synthesis.</text>
</comment>
<organism evidence="10">
    <name type="scientific">Drosophila rhopaloa</name>
    <name type="common">Fruit fly</name>
    <dbReference type="NCBI Taxonomy" id="1041015"/>
    <lineage>
        <taxon>Eukaryota</taxon>
        <taxon>Metazoa</taxon>
        <taxon>Ecdysozoa</taxon>
        <taxon>Arthropoda</taxon>
        <taxon>Hexapoda</taxon>
        <taxon>Insecta</taxon>
        <taxon>Pterygota</taxon>
        <taxon>Neoptera</taxon>
        <taxon>Endopterygota</taxon>
        <taxon>Diptera</taxon>
        <taxon>Brachycera</taxon>
        <taxon>Muscomorpha</taxon>
        <taxon>Ephydroidea</taxon>
        <taxon>Drosophilidae</taxon>
        <taxon>Drosophila</taxon>
        <taxon>Sophophora</taxon>
    </lineage>
</organism>
<dbReference type="EnsemblMetazoa" id="XM_017130211.2">
    <property type="protein sequence ID" value="XP_016985700.1"/>
    <property type="gene ID" value="LOC108049136"/>
</dbReference>
<reference evidence="10" key="2">
    <citation type="submission" date="2025-04" db="UniProtKB">
        <authorList>
            <consortium name="RefSeq"/>
        </authorList>
    </citation>
    <scope>IDENTIFICATION</scope>
</reference>
<evidence type="ECO:0000256" key="1">
    <source>
        <dbReference type="ARBA" id="ARBA00003362"/>
    </source>
</evidence>
<keyword evidence="9" id="KW-1185">Reference proteome</keyword>
<dbReference type="GO" id="GO:0022625">
    <property type="term" value="C:cytosolic large ribosomal subunit"/>
    <property type="evidence" value="ECO:0007669"/>
    <property type="project" value="TreeGrafter"/>
</dbReference>
<dbReference type="AlphaFoldDB" id="A0A6P4F5J3"/>
<dbReference type="InterPro" id="IPR027534">
    <property type="entry name" value="Ribosomal_P1/P2"/>
</dbReference>
<comment type="similarity">
    <text evidence="2">Belongs to the eukaryotic ribosomal protein P1/P2 family.</text>
</comment>
<dbReference type="GO" id="GO:0043021">
    <property type="term" value="F:ribonucleoprotein complex binding"/>
    <property type="evidence" value="ECO:0007669"/>
    <property type="project" value="TreeGrafter"/>
</dbReference>
<dbReference type="GeneID" id="108049136"/>
<dbReference type="GO" id="GO:0030295">
    <property type="term" value="F:protein kinase activator activity"/>
    <property type="evidence" value="ECO:0007669"/>
    <property type="project" value="TreeGrafter"/>
</dbReference>
<evidence type="ECO:0000256" key="6">
    <source>
        <dbReference type="ARBA" id="ARBA00042918"/>
    </source>
</evidence>
<sequence length="112" mass="11513">MSTKAELACVYASLILVDDDVAVTGEKINTILKAANVEVEPYWPGLFAKALEGINVKDLITNIGSGVGAAPAGGAAPAAAAAAPAAESKKEEKKKEEESDQSDDDMGFGLFD</sequence>
<evidence type="ECO:0000256" key="3">
    <source>
        <dbReference type="ARBA" id="ARBA00022980"/>
    </source>
</evidence>
<dbReference type="Proteomes" id="UP001652680">
    <property type="component" value="Unassembled WGS sequence"/>
</dbReference>
<dbReference type="RefSeq" id="XP_016985700.1">
    <property type="nucleotide sequence ID" value="XM_017130211.1"/>
</dbReference>
<keyword evidence="3 10" id="KW-0689">Ribosomal protein</keyword>
<dbReference type="OMA" id="EYIYAAM"/>
<evidence type="ECO:0000256" key="2">
    <source>
        <dbReference type="ARBA" id="ARBA00005436"/>
    </source>
</evidence>
<evidence type="ECO:0000313" key="10">
    <source>
        <dbReference type="RefSeq" id="XP_016985700.1"/>
    </source>
</evidence>
<proteinExistence type="inferred from homology"/>
<dbReference type="OrthoDB" id="2194681at2759"/>
<dbReference type="Pfam" id="PF00428">
    <property type="entry name" value="Ribosomal_60s"/>
    <property type="match status" value="1"/>
</dbReference>
<dbReference type="CDD" id="cd05831">
    <property type="entry name" value="Ribosomal_P1"/>
    <property type="match status" value="1"/>
</dbReference>
<evidence type="ECO:0000256" key="5">
    <source>
        <dbReference type="ARBA" id="ARBA00041116"/>
    </source>
</evidence>
<evidence type="ECO:0000256" key="7">
    <source>
        <dbReference type="SAM" id="MobiDB-lite"/>
    </source>
</evidence>
<name>A0A6P4F5J3_DRORH</name>
<feature type="compositionally biased region" description="Basic and acidic residues" evidence="7">
    <location>
        <begin position="87"/>
        <end position="97"/>
    </location>
</feature>